<keyword evidence="2" id="KW-1133">Transmembrane helix</keyword>
<evidence type="ECO:0000256" key="2">
    <source>
        <dbReference type="SAM" id="Phobius"/>
    </source>
</evidence>
<gene>
    <name evidence="3" type="ORF">GSI_06003</name>
</gene>
<proteinExistence type="predicted"/>
<dbReference type="Proteomes" id="UP000230002">
    <property type="component" value="Unassembled WGS sequence"/>
</dbReference>
<sequence>MSSANLSALAYESVSCVLTTLIVVYGTYKIIKLVLAHRERAHERTLAPRRPARRDTLEMEQGVAENPDRAGATNCKSSSSASESSPMHHF</sequence>
<feature type="transmembrane region" description="Helical" evidence="2">
    <location>
        <begin position="6"/>
        <end position="28"/>
    </location>
</feature>
<protein>
    <submittedName>
        <fullName evidence="3">Uncharacterized protein</fullName>
    </submittedName>
</protein>
<reference evidence="3 4" key="1">
    <citation type="journal article" date="2015" name="Sci. Rep.">
        <title>Chromosome-level genome map provides insights into diverse defense mechanisms in the medicinal fungus Ganoderma sinense.</title>
        <authorList>
            <person name="Zhu Y."/>
            <person name="Xu J."/>
            <person name="Sun C."/>
            <person name="Zhou S."/>
            <person name="Xu H."/>
            <person name="Nelson D.R."/>
            <person name="Qian J."/>
            <person name="Song J."/>
            <person name="Luo H."/>
            <person name="Xiang L."/>
            <person name="Li Y."/>
            <person name="Xu Z."/>
            <person name="Ji A."/>
            <person name="Wang L."/>
            <person name="Lu S."/>
            <person name="Hayward A."/>
            <person name="Sun W."/>
            <person name="Li X."/>
            <person name="Schwartz D.C."/>
            <person name="Wang Y."/>
            <person name="Chen S."/>
        </authorList>
    </citation>
    <scope>NUCLEOTIDE SEQUENCE [LARGE SCALE GENOMIC DNA]</scope>
    <source>
        <strain evidence="3 4">ZZ0214-1</strain>
    </source>
</reference>
<comment type="caution">
    <text evidence="3">The sequence shown here is derived from an EMBL/GenBank/DDBJ whole genome shotgun (WGS) entry which is preliminary data.</text>
</comment>
<feature type="region of interest" description="Disordered" evidence="1">
    <location>
        <begin position="42"/>
        <end position="90"/>
    </location>
</feature>
<feature type="compositionally biased region" description="Low complexity" evidence="1">
    <location>
        <begin position="77"/>
        <end position="90"/>
    </location>
</feature>
<accession>A0A2G8SC11</accession>
<dbReference type="EMBL" id="AYKW01000012">
    <property type="protein sequence ID" value="PIL31305.1"/>
    <property type="molecule type" value="Genomic_DNA"/>
</dbReference>
<dbReference type="AlphaFoldDB" id="A0A2G8SC11"/>
<keyword evidence="4" id="KW-1185">Reference proteome</keyword>
<evidence type="ECO:0000313" key="3">
    <source>
        <dbReference type="EMBL" id="PIL31305.1"/>
    </source>
</evidence>
<keyword evidence="2" id="KW-0472">Membrane</keyword>
<evidence type="ECO:0000313" key="4">
    <source>
        <dbReference type="Proteomes" id="UP000230002"/>
    </source>
</evidence>
<organism evidence="3 4">
    <name type="scientific">Ganoderma sinense ZZ0214-1</name>
    <dbReference type="NCBI Taxonomy" id="1077348"/>
    <lineage>
        <taxon>Eukaryota</taxon>
        <taxon>Fungi</taxon>
        <taxon>Dikarya</taxon>
        <taxon>Basidiomycota</taxon>
        <taxon>Agaricomycotina</taxon>
        <taxon>Agaricomycetes</taxon>
        <taxon>Polyporales</taxon>
        <taxon>Polyporaceae</taxon>
        <taxon>Ganoderma</taxon>
    </lineage>
</organism>
<keyword evidence="2" id="KW-0812">Transmembrane</keyword>
<name>A0A2G8SC11_9APHY</name>
<evidence type="ECO:0000256" key="1">
    <source>
        <dbReference type="SAM" id="MobiDB-lite"/>
    </source>
</evidence>